<accession>A0A225DV25</accession>
<evidence type="ECO:0000256" key="1">
    <source>
        <dbReference type="SAM" id="MobiDB-lite"/>
    </source>
</evidence>
<dbReference type="CDD" id="cd00081">
    <property type="entry name" value="Hint"/>
    <property type="match status" value="1"/>
</dbReference>
<dbReference type="InterPro" id="IPR003587">
    <property type="entry name" value="Hint_dom_N"/>
</dbReference>
<sequence>MTSGPTQPSNPAPPAPPSPPSPPASSGSSGYSGSSGSSFATPGSSHPVTSMLVSKLGDPLHRLDQVGTGFGATGKIVVGTSLLLFAPNPLAKGLGVVMLVKGLDELRVLTAEGITGTRPPTLTIQALTYANTQVGIPPGDAAELAIWQDMAVDAALNIVAGNVSQAATQTGIQLIVHGLVPRLGRVGRSLHDPLAALARWAGYIACFAGGTPIRTPDGWRAIKDLRVGDVVLSRDEHNPDGPVEPKVIEEVFTRYGLIWELRVGGQVIRTTAEHPFYAWDKGWTAANLLAVGDRVLGEDGRWVTIEGSRDTGETEPVYNVRIADYHTYFVGDTSWGFSVWAHNVNCTVKEVNDALGVSETGKARYIAGLINKGDFPRLESYLTKNLKIDLQSKNVQDLIQKYYWPKNRGFIEKVPSTITLAPGATFDRYGGFFENGVFKDFGTFISPAGVPFEMRALPQASLGKPFTTYEVLKPIIDVKTGTARPWFGRPGLGVQHELPMPIQDLINQGFIKSISQILP</sequence>
<feature type="region of interest" description="Disordered" evidence="1">
    <location>
        <begin position="1"/>
        <end position="50"/>
    </location>
</feature>
<dbReference type="InterPro" id="IPR006141">
    <property type="entry name" value="Intein_N"/>
</dbReference>
<dbReference type="PROSITE" id="PS50817">
    <property type="entry name" value="INTEIN_N_TER"/>
    <property type="match status" value="1"/>
</dbReference>
<proteinExistence type="predicted"/>
<dbReference type="PANTHER" id="PTHR42059:SF1">
    <property type="entry name" value="TNT DOMAIN-CONTAINING PROTEIN"/>
    <property type="match status" value="1"/>
</dbReference>
<dbReference type="Pfam" id="PF14021">
    <property type="entry name" value="TNT"/>
    <property type="match status" value="1"/>
</dbReference>
<evidence type="ECO:0000313" key="4">
    <source>
        <dbReference type="Proteomes" id="UP000214646"/>
    </source>
</evidence>
<dbReference type="PANTHER" id="PTHR42059">
    <property type="entry name" value="TNT DOMAIN-CONTAINING PROTEIN"/>
    <property type="match status" value="1"/>
</dbReference>
<dbReference type="GO" id="GO:0016539">
    <property type="term" value="P:intein-mediated protein splicing"/>
    <property type="evidence" value="ECO:0007669"/>
    <property type="project" value="InterPro"/>
</dbReference>
<organism evidence="3 4">
    <name type="scientific">Fimbriiglobus ruber</name>
    <dbReference type="NCBI Taxonomy" id="1908690"/>
    <lineage>
        <taxon>Bacteria</taxon>
        <taxon>Pseudomonadati</taxon>
        <taxon>Planctomycetota</taxon>
        <taxon>Planctomycetia</taxon>
        <taxon>Gemmatales</taxon>
        <taxon>Gemmataceae</taxon>
        <taxon>Fimbriiglobus</taxon>
    </lineage>
</organism>
<dbReference type="SMART" id="SM00306">
    <property type="entry name" value="HintN"/>
    <property type="match status" value="1"/>
</dbReference>
<dbReference type="InterPro" id="IPR036844">
    <property type="entry name" value="Hint_dom_sf"/>
</dbReference>
<protein>
    <submittedName>
        <fullName evidence="3">Putative hemagglutinin-related protein</fullName>
    </submittedName>
</protein>
<feature type="compositionally biased region" description="Pro residues" evidence="1">
    <location>
        <begin position="8"/>
        <end position="23"/>
    </location>
</feature>
<name>A0A225DV25_9BACT</name>
<dbReference type="Pfam" id="PF07591">
    <property type="entry name" value="PT-HINT"/>
    <property type="match status" value="1"/>
</dbReference>
<feature type="compositionally biased region" description="Low complexity" evidence="1">
    <location>
        <begin position="24"/>
        <end position="45"/>
    </location>
</feature>
<comment type="caution">
    <text evidence="3">The sequence shown here is derived from an EMBL/GenBank/DDBJ whole genome shotgun (WGS) entry which is preliminary data.</text>
</comment>
<dbReference type="SUPFAM" id="SSF51294">
    <property type="entry name" value="Hedgehog/intein (Hint) domain"/>
    <property type="match status" value="1"/>
</dbReference>
<dbReference type="InterPro" id="IPR025331">
    <property type="entry name" value="TNT"/>
</dbReference>
<dbReference type="Proteomes" id="UP000214646">
    <property type="component" value="Unassembled WGS sequence"/>
</dbReference>
<dbReference type="InterPro" id="IPR053024">
    <property type="entry name" value="Fungal_surface_NADase"/>
</dbReference>
<dbReference type="EMBL" id="NIDE01000007">
    <property type="protein sequence ID" value="OWK41009.1"/>
    <property type="molecule type" value="Genomic_DNA"/>
</dbReference>
<feature type="domain" description="Hint" evidence="2">
    <location>
        <begin position="204"/>
        <end position="299"/>
    </location>
</feature>
<reference evidence="4" key="1">
    <citation type="submission" date="2017-06" db="EMBL/GenBank/DDBJ databases">
        <title>Genome analysis of Fimbriiglobus ruber SP5, the first member of the order Planctomycetales with confirmed chitinolytic capability.</title>
        <authorList>
            <person name="Ravin N.V."/>
            <person name="Rakitin A.L."/>
            <person name="Ivanova A.A."/>
            <person name="Beletsky A.V."/>
            <person name="Kulichevskaya I.S."/>
            <person name="Mardanov A.V."/>
            <person name="Dedysh S.N."/>
        </authorList>
    </citation>
    <scope>NUCLEOTIDE SEQUENCE [LARGE SCALE GENOMIC DNA]</scope>
    <source>
        <strain evidence="4">SP5</strain>
    </source>
</reference>
<dbReference type="AlphaFoldDB" id="A0A225DV25"/>
<keyword evidence="4" id="KW-1185">Reference proteome</keyword>
<gene>
    <name evidence="3" type="ORF">FRUB_04901</name>
</gene>
<dbReference type="GO" id="GO:0050135">
    <property type="term" value="F:NADP+ nucleosidase activity"/>
    <property type="evidence" value="ECO:0007669"/>
    <property type="project" value="InterPro"/>
</dbReference>
<evidence type="ECO:0000259" key="2">
    <source>
        <dbReference type="SMART" id="SM00306"/>
    </source>
</evidence>
<evidence type="ECO:0000313" key="3">
    <source>
        <dbReference type="EMBL" id="OWK41009.1"/>
    </source>
</evidence>
<dbReference type="Gene3D" id="2.170.16.10">
    <property type="entry name" value="Hedgehog/Intein (Hint) domain"/>
    <property type="match status" value="1"/>
</dbReference>